<dbReference type="SUPFAM" id="SSF54277">
    <property type="entry name" value="CAD &amp; PB1 domains"/>
    <property type="match status" value="1"/>
</dbReference>
<dbReference type="PROSITE" id="PS51745">
    <property type="entry name" value="PB1"/>
    <property type="match status" value="1"/>
</dbReference>
<keyword evidence="1" id="KW-0479">Metal-binding</keyword>
<feature type="compositionally biased region" description="Low complexity" evidence="5">
    <location>
        <begin position="194"/>
        <end position="213"/>
    </location>
</feature>
<feature type="region of interest" description="Disordered" evidence="5">
    <location>
        <begin position="388"/>
        <end position="416"/>
    </location>
</feature>
<protein>
    <submittedName>
        <fullName evidence="8">Uncharacterized protein</fullName>
    </submittedName>
</protein>
<dbReference type="Gene3D" id="3.30.60.90">
    <property type="match status" value="3"/>
</dbReference>
<dbReference type="PANTHER" id="PTHR15090">
    <property type="entry name" value="SEQUESTOSOME 1-RELATED"/>
    <property type="match status" value="1"/>
</dbReference>
<comment type="caution">
    <text evidence="8">The sequence shown here is derived from an EMBL/GenBank/DDBJ whole genome shotgun (WGS) entry which is preliminary data.</text>
</comment>
<dbReference type="PANTHER" id="PTHR15090:SF0">
    <property type="entry name" value="SEQUESTOSOME-1"/>
    <property type="match status" value="1"/>
</dbReference>
<dbReference type="InterPro" id="IPR000270">
    <property type="entry name" value="PB1_dom"/>
</dbReference>
<dbReference type="GO" id="GO:0008270">
    <property type="term" value="F:zinc ion binding"/>
    <property type="evidence" value="ECO:0007669"/>
    <property type="project" value="UniProtKB-KW"/>
</dbReference>
<evidence type="ECO:0000256" key="3">
    <source>
        <dbReference type="ARBA" id="ARBA00022833"/>
    </source>
</evidence>
<dbReference type="Pfam" id="PF00564">
    <property type="entry name" value="PB1"/>
    <property type="match status" value="1"/>
</dbReference>
<keyword evidence="3" id="KW-0862">Zinc</keyword>
<evidence type="ECO:0000313" key="8">
    <source>
        <dbReference type="EMBL" id="GJJ13355.1"/>
    </source>
</evidence>
<dbReference type="SMART" id="SM00291">
    <property type="entry name" value="ZnF_ZZ"/>
    <property type="match status" value="3"/>
</dbReference>
<dbReference type="PROSITE" id="PS50135">
    <property type="entry name" value="ZF_ZZ_2"/>
    <property type="match status" value="2"/>
</dbReference>
<dbReference type="EMBL" id="BPWL01000008">
    <property type="protein sequence ID" value="GJJ13355.1"/>
    <property type="molecule type" value="Genomic_DNA"/>
</dbReference>
<dbReference type="CDD" id="cd02340">
    <property type="entry name" value="ZZ_NBR1_like"/>
    <property type="match status" value="1"/>
</dbReference>
<dbReference type="PROSITE" id="PS01357">
    <property type="entry name" value="ZF_ZZ_1"/>
    <property type="match status" value="1"/>
</dbReference>
<dbReference type="Proteomes" id="UP001050691">
    <property type="component" value="Unassembled WGS sequence"/>
</dbReference>
<dbReference type="SUPFAM" id="SSF57850">
    <property type="entry name" value="RING/U-box"/>
    <property type="match status" value="3"/>
</dbReference>
<sequence length="993" mass="108798">MAFSDFESTSSARPDKQLVVKCTFDQRMKRITFASSRNCSYELLCAKIEQCFALSATPFIIRYKDDDGEITDVTSDGDLTEAIHYFHTGDDLPIPSNFSVMSGRSGGSRRVTLRLNIIVENELSLSDTASMISVDEFHHDTSDSLSGHELSFNGHLHDLEDDAVTVSSRDTGSHKLMLNPMTVLRPLSPLTDDSYSPSSIAVSSAKSSSQIKSGDGTSSSGRPLRNESSSGEGSRTLYPSKTSVSPPDVFDRLKQLELSEQNDNGEAKRLSRTSLGAQWLRDQNVRTIMFGGLTEPSISDESEYIAEPDLTGDLNGDLALRQGGHGKYYYEYTSSGASHAAHDEADVVSIAESSLGEMASHQGEPSPHSLSWIADQRANATAKANASANAHANANPKTPNGPISVPNPFSDGEALGVDDTSRHFYIDSDIPPEVLQFIPEHRFPLLPPDQVTNCSSCGVILDSFRYVCTTCGELEPHPRDEIGLTGSSDKGKGRDAPHIHVHHTHIHHTHEGMAYPLITKSKSNASSPSSSSWTLLESVPPRKESLAERPLPNLPVNSNGTAYLRSLFHSSSQDTLFIPPSESRRKPPGYELCSSCIESVGVFHSIEGSTGNSPMNSSPSSSSQESLQTLSQFRRTAPRSKGHVRHAYREKVWGRNGWKDVEHDHDWKCSICSTSSGKRYRCAMCDKFDLCRACYSQVHEIHPSHPFLSVPDQLSSIQGEADNEIPRRSLDMSGEPSMLHPGVKCHHCLLDIVGARFHCALCDSVDICSNCESAGLPGNLTSPDGGHDSSHIMIKIPYPLASTEVETASRRAISLWHGRDRPGLRNRARSASPESSYARTVIGTRMNGISHTQRDRNDHSLPCSDCGRWVQDINAHLVLHIQDLIVSYNVPAGFIQGRGIDPNIPPTAYSQSLYHPHAVCDRCVERIQGTWFHCAYCGGDLCEECEGQGPGAHDPNHVFLVFKSTVNMTQLREIRDLENPSQGPPLIPHPVYN</sequence>
<dbReference type="GO" id="GO:0016235">
    <property type="term" value="C:aggresome"/>
    <property type="evidence" value="ECO:0007669"/>
    <property type="project" value="TreeGrafter"/>
</dbReference>
<gene>
    <name evidence="8" type="ORF">Clacol_007607</name>
</gene>
<feature type="domain" description="ZZ-type" evidence="6">
    <location>
        <begin position="740"/>
        <end position="801"/>
    </location>
</feature>
<dbReference type="InterPro" id="IPR052260">
    <property type="entry name" value="Autophagy_Rcpt_SigReg"/>
</dbReference>
<dbReference type="GO" id="GO:0005080">
    <property type="term" value="F:protein kinase C binding"/>
    <property type="evidence" value="ECO:0007669"/>
    <property type="project" value="TreeGrafter"/>
</dbReference>
<evidence type="ECO:0000256" key="1">
    <source>
        <dbReference type="ARBA" id="ARBA00022723"/>
    </source>
</evidence>
<name>A0AAV5AKF8_9AGAM</name>
<feature type="region of interest" description="Disordered" evidence="5">
    <location>
        <begin position="607"/>
        <end position="641"/>
    </location>
</feature>
<dbReference type="GO" id="GO:0000423">
    <property type="term" value="P:mitophagy"/>
    <property type="evidence" value="ECO:0007669"/>
    <property type="project" value="TreeGrafter"/>
</dbReference>
<keyword evidence="2 4" id="KW-0863">Zinc-finger</keyword>
<organism evidence="8 9">
    <name type="scientific">Clathrus columnatus</name>
    <dbReference type="NCBI Taxonomy" id="1419009"/>
    <lineage>
        <taxon>Eukaryota</taxon>
        <taxon>Fungi</taxon>
        <taxon>Dikarya</taxon>
        <taxon>Basidiomycota</taxon>
        <taxon>Agaricomycotina</taxon>
        <taxon>Agaricomycetes</taxon>
        <taxon>Phallomycetidae</taxon>
        <taxon>Phallales</taxon>
        <taxon>Clathraceae</taxon>
        <taxon>Clathrus</taxon>
    </lineage>
</organism>
<evidence type="ECO:0000313" key="9">
    <source>
        <dbReference type="Proteomes" id="UP001050691"/>
    </source>
</evidence>
<dbReference type="GO" id="GO:0044753">
    <property type="term" value="C:amphisome"/>
    <property type="evidence" value="ECO:0007669"/>
    <property type="project" value="TreeGrafter"/>
</dbReference>
<evidence type="ECO:0000259" key="6">
    <source>
        <dbReference type="PROSITE" id="PS50135"/>
    </source>
</evidence>
<feature type="domain" description="ZZ-type" evidence="6">
    <location>
        <begin position="664"/>
        <end position="715"/>
    </location>
</feature>
<evidence type="ECO:0000259" key="7">
    <source>
        <dbReference type="PROSITE" id="PS51745"/>
    </source>
</evidence>
<dbReference type="InterPro" id="IPR000433">
    <property type="entry name" value="Znf_ZZ"/>
</dbReference>
<feature type="compositionally biased region" description="Low complexity" evidence="5">
    <location>
        <begin position="608"/>
        <end position="631"/>
    </location>
</feature>
<dbReference type="GO" id="GO:0035973">
    <property type="term" value="P:aggrephagy"/>
    <property type="evidence" value="ECO:0007669"/>
    <property type="project" value="TreeGrafter"/>
</dbReference>
<reference evidence="8" key="1">
    <citation type="submission" date="2021-10" db="EMBL/GenBank/DDBJ databases">
        <title>De novo Genome Assembly of Clathrus columnatus (Basidiomycota, Fungi) Using Illumina and Nanopore Sequence Data.</title>
        <authorList>
            <person name="Ogiso-Tanaka E."/>
            <person name="Itagaki H."/>
            <person name="Hosoya T."/>
            <person name="Hosaka K."/>
        </authorList>
    </citation>
    <scope>NUCLEOTIDE SEQUENCE</scope>
    <source>
        <strain evidence="8">MO-923</strain>
    </source>
</reference>
<dbReference type="CDD" id="cd02249">
    <property type="entry name" value="ZZ"/>
    <property type="match status" value="1"/>
</dbReference>
<dbReference type="Pfam" id="PF00569">
    <property type="entry name" value="ZZ"/>
    <property type="match status" value="2"/>
</dbReference>
<dbReference type="InterPro" id="IPR043145">
    <property type="entry name" value="Znf_ZZ_sf"/>
</dbReference>
<dbReference type="InterPro" id="IPR053793">
    <property type="entry name" value="PB1-like"/>
</dbReference>
<feature type="compositionally biased region" description="Polar residues" evidence="5">
    <location>
        <begin position="215"/>
        <end position="245"/>
    </location>
</feature>
<evidence type="ECO:0000256" key="2">
    <source>
        <dbReference type="ARBA" id="ARBA00022771"/>
    </source>
</evidence>
<dbReference type="SMART" id="SM00666">
    <property type="entry name" value="PB1"/>
    <property type="match status" value="1"/>
</dbReference>
<dbReference type="GO" id="GO:0070530">
    <property type="term" value="F:K63-linked polyubiquitin modification-dependent protein binding"/>
    <property type="evidence" value="ECO:0007669"/>
    <property type="project" value="TreeGrafter"/>
</dbReference>
<accession>A0AAV5AKF8</accession>
<feature type="domain" description="PB1" evidence="7">
    <location>
        <begin position="17"/>
        <end position="97"/>
    </location>
</feature>
<evidence type="ECO:0000256" key="4">
    <source>
        <dbReference type="PROSITE-ProRule" id="PRU00228"/>
    </source>
</evidence>
<evidence type="ECO:0000256" key="5">
    <source>
        <dbReference type="SAM" id="MobiDB-lite"/>
    </source>
</evidence>
<dbReference type="Gene3D" id="3.10.20.90">
    <property type="entry name" value="Phosphatidylinositol 3-kinase Catalytic Subunit, Chain A, domain 1"/>
    <property type="match status" value="1"/>
</dbReference>
<proteinExistence type="predicted"/>
<keyword evidence="9" id="KW-1185">Reference proteome</keyword>
<dbReference type="AlphaFoldDB" id="A0AAV5AKF8"/>
<feature type="region of interest" description="Disordered" evidence="5">
    <location>
        <begin position="194"/>
        <end position="248"/>
    </location>
</feature>
<dbReference type="GO" id="GO:0007032">
    <property type="term" value="P:endosome organization"/>
    <property type="evidence" value="ECO:0007669"/>
    <property type="project" value="TreeGrafter"/>
</dbReference>